<accession>A0ABM7WGU7</accession>
<dbReference type="Pfam" id="PF11731">
    <property type="entry name" value="Cdd1"/>
    <property type="match status" value="1"/>
</dbReference>
<gene>
    <name evidence="1" type="primary">cdd1</name>
    <name evidence="1" type="ORF">CE91St30_07960</name>
</gene>
<keyword evidence="2" id="KW-1185">Reference proteome</keyword>
<dbReference type="RefSeq" id="WP_102378913.1">
    <property type="nucleotide sequence ID" value="NZ_AP025564.1"/>
</dbReference>
<organism evidence="1 2">
    <name type="scientific">Raoultibacter timonensis</name>
    <dbReference type="NCBI Taxonomy" id="1907662"/>
    <lineage>
        <taxon>Bacteria</taxon>
        <taxon>Bacillati</taxon>
        <taxon>Actinomycetota</taxon>
        <taxon>Coriobacteriia</taxon>
        <taxon>Eggerthellales</taxon>
        <taxon>Eggerthellaceae</taxon>
        <taxon>Raoultibacter</taxon>
    </lineage>
</organism>
<dbReference type="EMBL" id="AP025564">
    <property type="protein sequence ID" value="BDE95463.1"/>
    <property type="molecule type" value="Genomic_DNA"/>
</dbReference>
<evidence type="ECO:0008006" key="3">
    <source>
        <dbReference type="Google" id="ProtNLM"/>
    </source>
</evidence>
<reference evidence="1 2" key="1">
    <citation type="submission" date="2022-01" db="EMBL/GenBank/DDBJ databases">
        <title>Novel bile acid biosynthetic pathways are enriched in the microbiome of centenarians.</title>
        <authorList>
            <person name="Sato Y."/>
            <person name="Atarashi K."/>
            <person name="Plichta R.D."/>
            <person name="Arai Y."/>
            <person name="Sasajima S."/>
            <person name="Kearney M.S."/>
            <person name="Suda W."/>
            <person name="Takeshita K."/>
            <person name="Sasaki T."/>
            <person name="Okamoto S."/>
            <person name="Skelly N.A."/>
            <person name="Okamura Y."/>
            <person name="Vlamakis H."/>
            <person name="Li Y."/>
            <person name="Tanoue T."/>
            <person name="Takei H."/>
            <person name="Nittono H."/>
            <person name="Narushima S."/>
            <person name="Irie J."/>
            <person name="Itoh H."/>
            <person name="Moriya K."/>
            <person name="Sugiura Y."/>
            <person name="Suematsu M."/>
            <person name="Moritoki N."/>
            <person name="Shibata S."/>
            <person name="Littman R.D."/>
            <person name="Fischbach A.M."/>
            <person name="Uwamino Y."/>
            <person name="Inoue T."/>
            <person name="Honda A."/>
            <person name="Hattori M."/>
            <person name="Murai T."/>
            <person name="Xavier J.R."/>
            <person name="Hirose N."/>
            <person name="Honda K."/>
        </authorList>
    </citation>
    <scope>NUCLEOTIDE SEQUENCE [LARGE SCALE GENOMIC DNA]</scope>
    <source>
        <strain evidence="1 2">CE91-St30</strain>
    </source>
</reference>
<dbReference type="InterPro" id="IPR021725">
    <property type="entry name" value="Cdd1"/>
</dbReference>
<dbReference type="Gene3D" id="1.10.150.20">
    <property type="entry name" value="5' to 3' exonuclease, C-terminal subdomain"/>
    <property type="match status" value="1"/>
</dbReference>
<dbReference type="Proteomes" id="UP001320544">
    <property type="component" value="Chromosome"/>
</dbReference>
<evidence type="ECO:0000313" key="1">
    <source>
        <dbReference type="EMBL" id="BDE95463.1"/>
    </source>
</evidence>
<protein>
    <recommendedName>
        <fullName evidence="3">Pathogenicity locus</fullName>
    </recommendedName>
</protein>
<evidence type="ECO:0000313" key="2">
    <source>
        <dbReference type="Proteomes" id="UP001320544"/>
    </source>
</evidence>
<name>A0ABM7WGU7_9ACTN</name>
<sequence>MAIDLKVIPGVGPNMEARLRAIGIECVEDLAGADPEELYARDCIVHGGSADRCCLYVYREAVYFAETEQPDPEKLKWWAWKD</sequence>
<proteinExistence type="predicted"/>